<protein>
    <submittedName>
        <fullName evidence="1">Uncharacterized protein</fullName>
    </submittedName>
</protein>
<dbReference type="AlphaFoldDB" id="A0A2T0FJ88"/>
<evidence type="ECO:0000313" key="1">
    <source>
        <dbReference type="EMBL" id="PRT55050.1"/>
    </source>
</evidence>
<proteinExistence type="predicted"/>
<comment type="caution">
    <text evidence="1">The sequence shown here is derived from an EMBL/GenBank/DDBJ whole genome shotgun (WGS) entry which is preliminary data.</text>
</comment>
<dbReference type="EMBL" id="NDIQ01000021">
    <property type="protein sequence ID" value="PRT55050.1"/>
    <property type="molecule type" value="Genomic_DNA"/>
</dbReference>
<name>A0A2T0FJ88_9ASCO</name>
<sequence>MQPELKIENGRIDDAVAERALALANKSERDDQRAVYEWLAKNTRLVSEDFWNRHYGYLLHRLHCTSPVSSLVALIIAITSKKTLSQGRVNMVASLYAQILNPALSHLLCAMRSFAGDCPIYIASTGQENVLAAKLPPKVAYKLCKGDTVELSRANTDIKLQLGNDAVETLVGLAPVVSISGKIPLAVEEYVYDYFECWDGELSPLLMAIVPLFKFWPNHSVPVIRAKIVNHLLRAKHQAMSIILPELWWLGRVAEQVIVKFEPKLAPLQYTHLVQFYQSLDLEPPPQIVQHIIYYLPGGLALCRDWARLVPDICSVLQGRLYFPTHLIQENQYVLANCPWIGTFSTELFKKRFNFSPVSIYPELYDKLAMDYESFCTRL</sequence>
<accession>A0A2T0FJ88</accession>
<keyword evidence="2" id="KW-1185">Reference proteome</keyword>
<evidence type="ECO:0000313" key="2">
    <source>
        <dbReference type="Proteomes" id="UP000238350"/>
    </source>
</evidence>
<dbReference type="Proteomes" id="UP000238350">
    <property type="component" value="Unassembled WGS sequence"/>
</dbReference>
<dbReference type="RefSeq" id="XP_024664995.1">
    <property type="nucleotide sequence ID" value="XM_024809227.1"/>
</dbReference>
<dbReference type="GeneID" id="36516418"/>
<gene>
    <name evidence="1" type="ORF">B9G98_02670</name>
</gene>
<organism evidence="1 2">
    <name type="scientific">Wickerhamiella sorbophila</name>
    <dbReference type="NCBI Taxonomy" id="45607"/>
    <lineage>
        <taxon>Eukaryota</taxon>
        <taxon>Fungi</taxon>
        <taxon>Dikarya</taxon>
        <taxon>Ascomycota</taxon>
        <taxon>Saccharomycotina</taxon>
        <taxon>Dipodascomycetes</taxon>
        <taxon>Dipodascales</taxon>
        <taxon>Trichomonascaceae</taxon>
        <taxon>Wickerhamiella</taxon>
    </lineage>
</organism>
<reference evidence="1 2" key="1">
    <citation type="submission" date="2017-04" db="EMBL/GenBank/DDBJ databases">
        <title>Genome sequencing of [Candida] sorbophila.</title>
        <authorList>
            <person name="Ahn J.O."/>
        </authorList>
    </citation>
    <scope>NUCLEOTIDE SEQUENCE [LARGE SCALE GENOMIC DNA]</scope>
    <source>
        <strain evidence="1 2">DS02</strain>
    </source>
</reference>